<evidence type="ECO:0000256" key="2">
    <source>
        <dbReference type="SAM" id="MobiDB-lite"/>
    </source>
</evidence>
<evidence type="ECO:0000256" key="3">
    <source>
        <dbReference type="SAM" id="Phobius"/>
    </source>
</evidence>
<dbReference type="InterPro" id="IPR024586">
    <property type="entry name" value="DnaJ-like_C11_C"/>
</dbReference>
<evidence type="ECO:0000313" key="7">
    <source>
        <dbReference type="Proteomes" id="UP000326198"/>
    </source>
</evidence>
<keyword evidence="3" id="KW-1133">Transmembrane helix</keyword>
<proteinExistence type="predicted"/>
<feature type="region of interest" description="Disordered" evidence="2">
    <location>
        <begin position="73"/>
        <end position="96"/>
    </location>
</feature>
<keyword evidence="3" id="KW-0812">Transmembrane</keyword>
<dbReference type="Proteomes" id="UP000326198">
    <property type="component" value="Unassembled WGS sequence"/>
</dbReference>
<name>A0A5N7BGD4_9EURO</name>
<dbReference type="AlphaFoldDB" id="A0A5N7BGD4"/>
<feature type="domain" description="DnaJ-like protein C11 C-terminal" evidence="4">
    <location>
        <begin position="482"/>
        <end position="611"/>
    </location>
</feature>
<sequence length="621" mass="69186">MKRRERKAINSMVQSRGLIVLGIDASDMISVDEDEGEVYFHVPSAKPSKFNVGYFFKAPLPTPRKLMGKLERDVSAEEGAEQEEPDDEGGPEPEMVINAGISGQMRHLAQKLSIEHLDGTMETRRVPLPPIIASQEITLGATVNHVFGEAAGRKGILTKRPFSFFRYSAVSVGAMVLPVPSVQANIVKAFTPIAGTKPFNVNFSSSFYKSPTKCPPAMAVQVMKEVGDRKHIFCRWQSGTISWPDVIERLLSPFLSIGLDVDSAFTIPKQTSQFQVGFLSLPKSPRQAAFTDDYDDEPEGEEEESEYQQLRSKQRAEDKVGEAWQVGFSASPEASGLQLSYARNVFSGTAANDPVRSEWSSEGHYALPPANEPRSVRVEVASTINMDLSLSWKIEGSRQVGDLTRMGLGVGIESPHGLIMTVSWSRLGQRIKLPIAVCPLDMVNADAAALAIIFPWVAYCAWEFGFIRPRERKNRRRVIARRQKELKKLVPVKRAESLQATELMAEQVRRKQAKEERQDGLVITKAEYGHYPSKKKNTNTVNEHEVVDVTIAVAGLVDRSQLVIPKSMVKFHILGFYDPAPLLPKTLKIWYTYHGAHHYVEATDSEAIACPMRTHLMQGEH</sequence>
<keyword evidence="3" id="KW-0472">Membrane</keyword>
<dbReference type="PANTHER" id="PTHR44157:SF1">
    <property type="entry name" value="DNAJ HOMOLOG SUBFAMILY C MEMBER 11"/>
    <property type="match status" value="1"/>
</dbReference>
<dbReference type="OrthoDB" id="666364at2759"/>
<evidence type="ECO:0000256" key="1">
    <source>
        <dbReference type="ARBA" id="ARBA00023186"/>
    </source>
</evidence>
<dbReference type="Pfam" id="PF11875">
    <property type="entry name" value="DnaJ-like_C11_C"/>
    <property type="match status" value="1"/>
</dbReference>
<evidence type="ECO:0000259" key="5">
    <source>
        <dbReference type="Pfam" id="PF22774"/>
    </source>
</evidence>
<feature type="compositionally biased region" description="Acidic residues" evidence="2">
    <location>
        <begin position="292"/>
        <end position="306"/>
    </location>
</feature>
<dbReference type="InterPro" id="IPR052243">
    <property type="entry name" value="Mito_inner_membrane_organizer"/>
</dbReference>
<dbReference type="Pfam" id="PF22774">
    <property type="entry name" value="DNAJC11_beta-barrel"/>
    <property type="match status" value="1"/>
</dbReference>
<feature type="transmembrane region" description="Helical" evidence="3">
    <location>
        <begin position="447"/>
        <end position="467"/>
    </location>
</feature>
<protein>
    <submittedName>
        <fullName evidence="6">Uncharacterized protein</fullName>
    </submittedName>
</protein>
<organism evidence="6 7">
    <name type="scientific">Aspergillus bertholletiae</name>
    <dbReference type="NCBI Taxonomy" id="1226010"/>
    <lineage>
        <taxon>Eukaryota</taxon>
        <taxon>Fungi</taxon>
        <taxon>Dikarya</taxon>
        <taxon>Ascomycota</taxon>
        <taxon>Pezizomycotina</taxon>
        <taxon>Eurotiomycetes</taxon>
        <taxon>Eurotiomycetidae</taxon>
        <taxon>Eurotiales</taxon>
        <taxon>Aspergillaceae</taxon>
        <taxon>Aspergillus</taxon>
        <taxon>Aspergillus subgen. Circumdati</taxon>
    </lineage>
</organism>
<keyword evidence="7" id="KW-1185">Reference proteome</keyword>
<accession>A0A5N7BGD4</accession>
<evidence type="ECO:0000259" key="4">
    <source>
        <dbReference type="Pfam" id="PF11875"/>
    </source>
</evidence>
<dbReference type="EMBL" id="ML736177">
    <property type="protein sequence ID" value="KAE8380778.1"/>
    <property type="molecule type" value="Genomic_DNA"/>
</dbReference>
<feature type="domain" description="DNAJC11-like beta-barrel" evidence="5">
    <location>
        <begin position="374"/>
        <end position="431"/>
    </location>
</feature>
<keyword evidence="1" id="KW-0143">Chaperone</keyword>
<evidence type="ECO:0000313" key="6">
    <source>
        <dbReference type="EMBL" id="KAE8380778.1"/>
    </source>
</evidence>
<dbReference type="InterPro" id="IPR055225">
    <property type="entry name" value="DNAJC11-like_beta-barrel"/>
</dbReference>
<dbReference type="GO" id="GO:0005739">
    <property type="term" value="C:mitochondrion"/>
    <property type="evidence" value="ECO:0007669"/>
    <property type="project" value="GOC"/>
</dbReference>
<dbReference type="GO" id="GO:0042407">
    <property type="term" value="P:cristae formation"/>
    <property type="evidence" value="ECO:0007669"/>
    <property type="project" value="TreeGrafter"/>
</dbReference>
<feature type="compositionally biased region" description="Acidic residues" evidence="2">
    <location>
        <begin position="76"/>
        <end position="91"/>
    </location>
</feature>
<gene>
    <name evidence="6" type="ORF">BDV26DRAFT_256620</name>
</gene>
<dbReference type="PANTHER" id="PTHR44157">
    <property type="entry name" value="DNAJ HOMOLOG SUBFAMILY C MEMBER 11"/>
    <property type="match status" value="1"/>
</dbReference>
<reference evidence="6 7" key="1">
    <citation type="submission" date="2019-04" db="EMBL/GenBank/DDBJ databases">
        <title>Friends and foes A comparative genomics studyof 23 Aspergillus species from section Flavi.</title>
        <authorList>
            <consortium name="DOE Joint Genome Institute"/>
            <person name="Kjaerbolling I."/>
            <person name="Vesth T."/>
            <person name="Frisvad J.C."/>
            <person name="Nybo J.L."/>
            <person name="Theobald S."/>
            <person name="Kildgaard S."/>
            <person name="Isbrandt T."/>
            <person name="Kuo A."/>
            <person name="Sato A."/>
            <person name="Lyhne E.K."/>
            <person name="Kogle M.E."/>
            <person name="Wiebenga A."/>
            <person name="Kun R.S."/>
            <person name="Lubbers R.J."/>
            <person name="Makela M.R."/>
            <person name="Barry K."/>
            <person name="Chovatia M."/>
            <person name="Clum A."/>
            <person name="Daum C."/>
            <person name="Haridas S."/>
            <person name="He G."/>
            <person name="LaButti K."/>
            <person name="Lipzen A."/>
            <person name="Mondo S."/>
            <person name="Riley R."/>
            <person name="Salamov A."/>
            <person name="Simmons B.A."/>
            <person name="Magnuson J.K."/>
            <person name="Henrissat B."/>
            <person name="Mortensen U.H."/>
            <person name="Larsen T.O."/>
            <person name="Devries R.P."/>
            <person name="Grigoriev I.V."/>
            <person name="Machida M."/>
            <person name="Baker S.E."/>
            <person name="Andersen M.R."/>
        </authorList>
    </citation>
    <scope>NUCLEOTIDE SEQUENCE [LARGE SCALE GENOMIC DNA]</scope>
    <source>
        <strain evidence="6 7">IBT 29228</strain>
    </source>
</reference>
<feature type="region of interest" description="Disordered" evidence="2">
    <location>
        <begin position="287"/>
        <end position="314"/>
    </location>
</feature>